<organism evidence="1 2">
    <name type="scientific">Irregularibacter muris</name>
    <dbReference type="NCBI Taxonomy" id="1796619"/>
    <lineage>
        <taxon>Bacteria</taxon>
        <taxon>Bacillati</taxon>
        <taxon>Bacillota</taxon>
        <taxon>Clostridia</taxon>
        <taxon>Eubacteriales</taxon>
        <taxon>Eubacteriaceae</taxon>
        <taxon>Irregularibacter</taxon>
    </lineage>
</organism>
<dbReference type="InterPro" id="IPR024479">
    <property type="entry name" value="DUF3866"/>
</dbReference>
<dbReference type="Proteomes" id="UP001205748">
    <property type="component" value="Unassembled WGS sequence"/>
</dbReference>
<comment type="caution">
    <text evidence="1">The sequence shown here is derived from an EMBL/GenBank/DDBJ whole genome shotgun (WGS) entry which is preliminary data.</text>
</comment>
<dbReference type="AlphaFoldDB" id="A0AAE3KYR2"/>
<dbReference type="EMBL" id="JANKAS010000002">
    <property type="protein sequence ID" value="MCR1898035.1"/>
    <property type="molecule type" value="Genomic_DNA"/>
</dbReference>
<proteinExistence type="predicted"/>
<name>A0AAE3KYR2_9FIRM</name>
<evidence type="ECO:0000313" key="1">
    <source>
        <dbReference type="EMBL" id="MCR1898035.1"/>
    </source>
</evidence>
<keyword evidence="2" id="KW-1185">Reference proteome</keyword>
<dbReference type="Pfam" id="PF12982">
    <property type="entry name" value="DUF3866"/>
    <property type="match status" value="1"/>
</dbReference>
<sequence length="362" mass="39913">MLDREIGTVIEILFEDEDFQELIVSIGEFNAKAMNYISLSGKCNIGNKVLLNTTAVRLQLGTGGYHFVIANLDKGEDIQKKTGHIMKMRYTPLQLVTPTMEEQDSPYHEAINSFHSLEGIPVIVGSLHSMLAPAITMIKYHNPKIKITYIMSDGASLPMTMSKTVKSLKSKNLIDSTITYGHAFGGDYEAVNVYTALIGAKEVTHCDIAIVTMGPGIVGTGTKYGFTGVEQGNIIDAINTLQGFPIAIPRISFADRRSRHCGLSHHSITTLTHIVNSSCLVAFPEIKDNEKMGIIEEQIKNNRIAELHSIQFKNVDHLERVLLENEIKVSTMGRNYMQDPEFFNSAAAAGLIALEKLNTKGK</sequence>
<gene>
    <name evidence="1" type="ORF">NSA47_03400</name>
</gene>
<evidence type="ECO:0000313" key="2">
    <source>
        <dbReference type="Proteomes" id="UP001205748"/>
    </source>
</evidence>
<accession>A0AAE3KYR2</accession>
<dbReference type="RefSeq" id="WP_257529498.1">
    <property type="nucleotide sequence ID" value="NZ_JANKAS010000002.1"/>
</dbReference>
<protein>
    <submittedName>
        <fullName evidence="1">DUF3866 family protein</fullName>
    </submittedName>
</protein>
<reference evidence="1" key="1">
    <citation type="submission" date="2022-07" db="EMBL/GenBank/DDBJ databases">
        <title>Enhanced cultured diversity of the mouse gut microbiota enables custom-made synthetic communities.</title>
        <authorList>
            <person name="Afrizal A."/>
        </authorList>
    </citation>
    <scope>NUCLEOTIDE SEQUENCE</scope>
    <source>
        <strain evidence="1">DSM 28593</strain>
    </source>
</reference>